<dbReference type="AlphaFoldDB" id="A0A9P9KM61"/>
<proteinExistence type="predicted"/>
<reference evidence="2" key="1">
    <citation type="journal article" date="2021" name="Nat. Commun.">
        <title>Genetic determinants of endophytism in the Arabidopsis root mycobiome.</title>
        <authorList>
            <person name="Mesny F."/>
            <person name="Miyauchi S."/>
            <person name="Thiergart T."/>
            <person name="Pickel B."/>
            <person name="Atanasova L."/>
            <person name="Karlsson M."/>
            <person name="Huettel B."/>
            <person name="Barry K.W."/>
            <person name="Haridas S."/>
            <person name="Chen C."/>
            <person name="Bauer D."/>
            <person name="Andreopoulos W."/>
            <person name="Pangilinan J."/>
            <person name="LaButti K."/>
            <person name="Riley R."/>
            <person name="Lipzen A."/>
            <person name="Clum A."/>
            <person name="Drula E."/>
            <person name="Henrissat B."/>
            <person name="Kohler A."/>
            <person name="Grigoriev I.V."/>
            <person name="Martin F.M."/>
            <person name="Hacquard S."/>
        </authorList>
    </citation>
    <scope>NUCLEOTIDE SEQUENCE</scope>
    <source>
        <strain evidence="2">FSSC 5 MPI-SDFR-AT-0091</strain>
    </source>
</reference>
<feature type="compositionally biased region" description="Pro residues" evidence="1">
    <location>
        <begin position="133"/>
        <end position="143"/>
    </location>
</feature>
<protein>
    <submittedName>
        <fullName evidence="2">Uncharacterized protein</fullName>
    </submittedName>
</protein>
<accession>A0A9P9KM61</accession>
<organism evidence="2 3">
    <name type="scientific">Fusarium solani</name>
    <name type="common">Filamentous fungus</name>
    <dbReference type="NCBI Taxonomy" id="169388"/>
    <lineage>
        <taxon>Eukaryota</taxon>
        <taxon>Fungi</taxon>
        <taxon>Dikarya</taxon>
        <taxon>Ascomycota</taxon>
        <taxon>Pezizomycotina</taxon>
        <taxon>Sordariomycetes</taxon>
        <taxon>Hypocreomycetidae</taxon>
        <taxon>Hypocreales</taxon>
        <taxon>Nectriaceae</taxon>
        <taxon>Fusarium</taxon>
        <taxon>Fusarium solani species complex</taxon>
    </lineage>
</organism>
<evidence type="ECO:0000313" key="3">
    <source>
        <dbReference type="Proteomes" id="UP000736672"/>
    </source>
</evidence>
<keyword evidence="3" id="KW-1185">Reference proteome</keyword>
<name>A0A9P9KM61_FUSSL</name>
<gene>
    <name evidence="2" type="ORF">B0J15DRAFT_298421</name>
</gene>
<dbReference type="EMBL" id="JAGTJS010000009">
    <property type="protein sequence ID" value="KAH7258389.1"/>
    <property type="molecule type" value="Genomic_DNA"/>
</dbReference>
<dbReference type="Proteomes" id="UP000736672">
    <property type="component" value="Unassembled WGS sequence"/>
</dbReference>
<evidence type="ECO:0000313" key="2">
    <source>
        <dbReference type="EMBL" id="KAH7258389.1"/>
    </source>
</evidence>
<feature type="region of interest" description="Disordered" evidence="1">
    <location>
        <begin position="128"/>
        <end position="147"/>
    </location>
</feature>
<sequence length="200" mass="22031">MVSPLMTAFRQIRTCQQRTPKVQVQENHFSDFLVKVCLACHARPRNPARAGGGETDGSVIRSTTLPLAASCALERTGFQCASFPIRYSNTPDLAQEREVGRGSSNHELGHCRRCVFGCARHARKPNVSVASGVPPPASRPPPTAVDGQEYAGERTLVIWASLAEFKGRPSLNSVIACRNRPRPVRRRPCFCGTRGQRHVW</sequence>
<comment type="caution">
    <text evidence="2">The sequence shown here is derived from an EMBL/GenBank/DDBJ whole genome shotgun (WGS) entry which is preliminary data.</text>
</comment>
<evidence type="ECO:0000256" key="1">
    <source>
        <dbReference type="SAM" id="MobiDB-lite"/>
    </source>
</evidence>